<name>A0A1M7H622_9HYPH</name>
<accession>A0A1M7H622</accession>
<dbReference type="STRING" id="735517.SAMN05444272_2115"/>
<dbReference type="SUPFAM" id="SSF46785">
    <property type="entry name" value="Winged helix' DNA-binding domain"/>
    <property type="match status" value="1"/>
</dbReference>
<dbReference type="Pfam" id="PF13463">
    <property type="entry name" value="HTH_27"/>
    <property type="match status" value="1"/>
</dbReference>
<dbReference type="PIRSF" id="PIRSF036158">
    <property type="entry name" value="UCP036158_MarR"/>
    <property type="match status" value="1"/>
</dbReference>
<evidence type="ECO:0000313" key="3">
    <source>
        <dbReference type="Proteomes" id="UP000186002"/>
    </source>
</evidence>
<evidence type="ECO:0000313" key="2">
    <source>
        <dbReference type="EMBL" id="SHM23786.1"/>
    </source>
</evidence>
<dbReference type="InterPro" id="IPR036388">
    <property type="entry name" value="WH-like_DNA-bd_sf"/>
</dbReference>
<dbReference type="Gene3D" id="1.10.10.10">
    <property type="entry name" value="Winged helix-like DNA-binding domain superfamily/Winged helix DNA-binding domain"/>
    <property type="match status" value="1"/>
</dbReference>
<dbReference type="Proteomes" id="UP000186002">
    <property type="component" value="Unassembled WGS sequence"/>
</dbReference>
<dbReference type="AlphaFoldDB" id="A0A1M7H622"/>
<keyword evidence="3" id="KW-1185">Reference proteome</keyword>
<organism evidence="2 3">
    <name type="scientific">Roseibium suaedae</name>
    <dbReference type="NCBI Taxonomy" id="735517"/>
    <lineage>
        <taxon>Bacteria</taxon>
        <taxon>Pseudomonadati</taxon>
        <taxon>Pseudomonadota</taxon>
        <taxon>Alphaproteobacteria</taxon>
        <taxon>Hyphomicrobiales</taxon>
        <taxon>Stappiaceae</taxon>
        <taxon>Roseibium</taxon>
    </lineage>
</organism>
<dbReference type="InterPro" id="IPR014601">
    <property type="entry name" value="Trans_reg_MarR_HTH"/>
</dbReference>
<sequence length="181" mass="19410">MSDEGSENSHAGARSIGPVVSAAHLASGAMPALSELEFAVTMMVNAYSRWMVRCMAATGTAGLSPLDVQVLHSVNHRGRAKTLADICLVLNIEDTHTVSYALKKLDKAGLIRSGRQGKEKTVSITKDGEEACVEYRRLREALLVEPMKALGLDERELSRLAATLRLVSGNYDQAARAAAAM</sequence>
<dbReference type="SMART" id="SM00347">
    <property type="entry name" value="HTH_MARR"/>
    <property type="match status" value="1"/>
</dbReference>
<dbReference type="GO" id="GO:0003700">
    <property type="term" value="F:DNA-binding transcription factor activity"/>
    <property type="evidence" value="ECO:0007669"/>
    <property type="project" value="InterPro"/>
</dbReference>
<reference evidence="2 3" key="1">
    <citation type="submission" date="2016-11" db="EMBL/GenBank/DDBJ databases">
        <authorList>
            <person name="Jaros S."/>
            <person name="Januszkiewicz K."/>
            <person name="Wedrychowicz H."/>
        </authorList>
    </citation>
    <scope>NUCLEOTIDE SEQUENCE [LARGE SCALE GENOMIC DNA]</scope>
    <source>
        <strain evidence="2 3">DSM 22153</strain>
    </source>
</reference>
<feature type="domain" description="HTH marR-type" evidence="1">
    <location>
        <begin position="56"/>
        <end position="155"/>
    </location>
</feature>
<dbReference type="InterPro" id="IPR036390">
    <property type="entry name" value="WH_DNA-bd_sf"/>
</dbReference>
<dbReference type="EMBL" id="FRBW01000002">
    <property type="protein sequence ID" value="SHM23786.1"/>
    <property type="molecule type" value="Genomic_DNA"/>
</dbReference>
<dbReference type="InterPro" id="IPR000835">
    <property type="entry name" value="HTH_MarR-typ"/>
</dbReference>
<dbReference type="RefSeq" id="WP_073012755.1">
    <property type="nucleotide sequence ID" value="NZ_FRBW01000002.1"/>
</dbReference>
<proteinExistence type="predicted"/>
<evidence type="ECO:0000259" key="1">
    <source>
        <dbReference type="SMART" id="SM00347"/>
    </source>
</evidence>
<gene>
    <name evidence="2" type="ORF">SAMN05444272_2115</name>
</gene>
<protein>
    <submittedName>
        <fullName evidence="2">Predicted transcription regulator, contains HTH domain, MarR family</fullName>
    </submittedName>
</protein>